<feature type="chain" id="PRO_5047477142" evidence="2">
    <location>
        <begin position="23"/>
        <end position="311"/>
    </location>
</feature>
<dbReference type="PROSITE" id="PS51257">
    <property type="entry name" value="PROKAR_LIPOPROTEIN"/>
    <property type="match status" value="1"/>
</dbReference>
<dbReference type="EMBL" id="BAABHD010000083">
    <property type="protein sequence ID" value="GAA4467846.1"/>
    <property type="molecule type" value="Genomic_DNA"/>
</dbReference>
<dbReference type="PANTHER" id="PTHR30570">
    <property type="entry name" value="PERIPLASMIC PHOSPHATE BINDING COMPONENT OF PHOSPHATE ABC TRANSPORTER"/>
    <property type="match status" value="1"/>
</dbReference>
<name>A0ABP8NLJ9_9BACT</name>
<dbReference type="SUPFAM" id="SSF53850">
    <property type="entry name" value="Periplasmic binding protein-like II"/>
    <property type="match status" value="1"/>
</dbReference>
<accession>A0ABP8NLJ9</accession>
<evidence type="ECO:0000313" key="5">
    <source>
        <dbReference type="Proteomes" id="UP001501175"/>
    </source>
</evidence>
<dbReference type="InterPro" id="IPR024370">
    <property type="entry name" value="PBP_domain"/>
</dbReference>
<dbReference type="Gene3D" id="3.40.190.10">
    <property type="entry name" value="Periplasmic binding protein-like II"/>
    <property type="match status" value="2"/>
</dbReference>
<evidence type="ECO:0000313" key="4">
    <source>
        <dbReference type="EMBL" id="GAA4467846.1"/>
    </source>
</evidence>
<evidence type="ECO:0000259" key="3">
    <source>
        <dbReference type="Pfam" id="PF12849"/>
    </source>
</evidence>
<dbReference type="InterPro" id="IPR050811">
    <property type="entry name" value="Phosphate_ABC_transporter"/>
</dbReference>
<organism evidence="4 5">
    <name type="scientific">Nibrella saemangeumensis</name>
    <dbReference type="NCBI Taxonomy" id="1084526"/>
    <lineage>
        <taxon>Bacteria</taxon>
        <taxon>Pseudomonadati</taxon>
        <taxon>Bacteroidota</taxon>
        <taxon>Cytophagia</taxon>
        <taxon>Cytophagales</taxon>
        <taxon>Spirosomataceae</taxon>
        <taxon>Nibrella</taxon>
    </lineage>
</organism>
<evidence type="ECO:0000256" key="2">
    <source>
        <dbReference type="SAM" id="SignalP"/>
    </source>
</evidence>
<gene>
    <name evidence="4" type="ORF">GCM10023189_52220</name>
</gene>
<proteinExistence type="predicted"/>
<protein>
    <submittedName>
        <fullName evidence="4">Substrate-binding domain-containing protein</fullName>
    </submittedName>
</protein>
<comment type="caution">
    <text evidence="4">The sequence shown here is derived from an EMBL/GenBank/DDBJ whole genome shotgun (WGS) entry which is preliminary data.</text>
</comment>
<dbReference type="Proteomes" id="UP001501175">
    <property type="component" value="Unassembled WGS sequence"/>
</dbReference>
<feature type="domain" description="PBP" evidence="3">
    <location>
        <begin position="27"/>
        <end position="283"/>
    </location>
</feature>
<sequence length="311" mass="34607">MINISKSITAVLLTLSLFGCSAKQNLDTPARGTITIAADESFKPLVDQLTSAYMGLYPDAHFNIVYKPEQEAIATMLRDSARLVFTARELTQQERAVLDQRKIEGKTERIATDGVALIVSKANGDSLISVSEVQGLFTGRITQWSQMAGSRQSGPVTLVFDNNNSSNLSYMLKRFNITDVSKLRIFTVKSNREVVEYVRTNPSAIGFIGVNWISDGDEPLSAELSKDLRVMGISEKLNPTSRQDYFQPFQKDLGLENYPFRRGVYIVSREAHPGLGGGLINYVSRDAGTLIIEKLGLWPAIPYNREVYLER</sequence>
<dbReference type="PANTHER" id="PTHR30570:SF1">
    <property type="entry name" value="PHOSPHATE-BINDING PROTEIN PSTS"/>
    <property type="match status" value="1"/>
</dbReference>
<evidence type="ECO:0000256" key="1">
    <source>
        <dbReference type="ARBA" id="ARBA00022729"/>
    </source>
</evidence>
<dbReference type="Pfam" id="PF12849">
    <property type="entry name" value="PBP_like_2"/>
    <property type="match status" value="1"/>
</dbReference>
<feature type="signal peptide" evidence="2">
    <location>
        <begin position="1"/>
        <end position="22"/>
    </location>
</feature>
<keyword evidence="5" id="KW-1185">Reference proteome</keyword>
<keyword evidence="1 2" id="KW-0732">Signal</keyword>
<reference evidence="5" key="1">
    <citation type="journal article" date="2019" name="Int. J. Syst. Evol. Microbiol.">
        <title>The Global Catalogue of Microorganisms (GCM) 10K type strain sequencing project: providing services to taxonomists for standard genome sequencing and annotation.</title>
        <authorList>
            <consortium name="The Broad Institute Genomics Platform"/>
            <consortium name="The Broad Institute Genome Sequencing Center for Infectious Disease"/>
            <person name="Wu L."/>
            <person name="Ma J."/>
        </authorList>
    </citation>
    <scope>NUCLEOTIDE SEQUENCE [LARGE SCALE GENOMIC DNA]</scope>
    <source>
        <strain evidence="5">JCM 17927</strain>
    </source>
</reference>